<dbReference type="SUPFAM" id="SSF103481">
    <property type="entry name" value="Multidrug resistance efflux transporter EmrE"/>
    <property type="match status" value="2"/>
</dbReference>
<evidence type="ECO:0000259" key="2">
    <source>
        <dbReference type="Pfam" id="PF00892"/>
    </source>
</evidence>
<feature type="domain" description="EamA" evidence="2">
    <location>
        <begin position="10"/>
        <end position="142"/>
    </location>
</feature>
<name>A0A927IM76_9BURK</name>
<gene>
    <name evidence="3" type="ORF">IC609_10035</name>
</gene>
<evidence type="ECO:0000313" key="3">
    <source>
        <dbReference type="EMBL" id="MBD8050885.1"/>
    </source>
</evidence>
<sequence>MSSAQTTRLTAILTMVAAMACLSTQDTFSKKLMLSLAPVLIIWTRYGLQTALAGVSIWRSRSPQWLRTRQWRLQLLRGALVVGGSVFGYGALQRMPVAEFTAIYCLVPLAVTLVARFVMKEQVSPAGWLCMAGGLCGALLVVRPGGHVDPTGAALALMGVICYTGFQTLTGVLARQDSPLTIQLYTSAFGFVSLSVLVPFFWPAEWPWPTLALLAWVALAGSYGQYFMVLAFSKAPASTLSPYLYSAIGFSALGGWLMFDHWPDALAVGGMGMIAGFGLLSGWLNNPKATA</sequence>
<reference evidence="3" key="1">
    <citation type="submission" date="2020-09" db="EMBL/GenBank/DDBJ databases">
        <title>Genome seq and assembly of Limnohabitants sp.</title>
        <authorList>
            <person name="Chhetri G."/>
        </authorList>
    </citation>
    <scope>NUCLEOTIDE SEQUENCE</scope>
    <source>
        <strain evidence="3">JUR4</strain>
    </source>
</reference>
<feature type="transmembrane region" description="Helical" evidence="1">
    <location>
        <begin position="208"/>
        <end position="231"/>
    </location>
</feature>
<dbReference type="InterPro" id="IPR000620">
    <property type="entry name" value="EamA_dom"/>
</dbReference>
<dbReference type="AlphaFoldDB" id="A0A927IM76"/>
<feature type="transmembrane region" description="Helical" evidence="1">
    <location>
        <begin position="265"/>
        <end position="284"/>
    </location>
</feature>
<accession>A0A927IM76</accession>
<keyword evidence="1" id="KW-0812">Transmembrane</keyword>
<keyword evidence="1" id="KW-0472">Membrane</keyword>
<keyword evidence="4" id="KW-1185">Reference proteome</keyword>
<proteinExistence type="predicted"/>
<feature type="transmembrane region" description="Helical" evidence="1">
    <location>
        <begin position="98"/>
        <end position="119"/>
    </location>
</feature>
<organism evidence="3 4">
    <name type="scientific">Limnohabitans radicicola</name>
    <dbReference type="NCBI Taxonomy" id="2771427"/>
    <lineage>
        <taxon>Bacteria</taxon>
        <taxon>Pseudomonadati</taxon>
        <taxon>Pseudomonadota</taxon>
        <taxon>Betaproteobacteria</taxon>
        <taxon>Burkholderiales</taxon>
        <taxon>Comamonadaceae</taxon>
        <taxon>Limnohabitans</taxon>
    </lineage>
</organism>
<feature type="transmembrane region" description="Helical" evidence="1">
    <location>
        <begin position="75"/>
        <end position="92"/>
    </location>
</feature>
<comment type="caution">
    <text evidence="3">The sequence shown here is derived from an EMBL/GenBank/DDBJ whole genome shotgun (WGS) entry which is preliminary data.</text>
</comment>
<dbReference type="Proteomes" id="UP000647424">
    <property type="component" value="Unassembled WGS sequence"/>
</dbReference>
<dbReference type="PANTHER" id="PTHR22911">
    <property type="entry name" value="ACYL-MALONYL CONDENSING ENZYME-RELATED"/>
    <property type="match status" value="1"/>
</dbReference>
<protein>
    <submittedName>
        <fullName evidence="3">DMT family transporter</fullName>
    </submittedName>
</protein>
<feature type="transmembrane region" description="Helical" evidence="1">
    <location>
        <begin position="184"/>
        <end position="202"/>
    </location>
</feature>
<dbReference type="Pfam" id="PF00892">
    <property type="entry name" value="EamA"/>
    <property type="match status" value="1"/>
</dbReference>
<dbReference type="RefSeq" id="WP_191819360.1">
    <property type="nucleotide sequence ID" value="NZ_JACYFT010000002.1"/>
</dbReference>
<feature type="transmembrane region" description="Helical" evidence="1">
    <location>
        <begin position="152"/>
        <end position="172"/>
    </location>
</feature>
<dbReference type="InterPro" id="IPR037185">
    <property type="entry name" value="EmrE-like"/>
</dbReference>
<feature type="transmembrane region" description="Helical" evidence="1">
    <location>
        <begin position="243"/>
        <end position="259"/>
    </location>
</feature>
<keyword evidence="1" id="KW-1133">Transmembrane helix</keyword>
<feature type="transmembrane region" description="Helical" evidence="1">
    <location>
        <begin position="126"/>
        <end position="146"/>
    </location>
</feature>
<evidence type="ECO:0000313" key="4">
    <source>
        <dbReference type="Proteomes" id="UP000647424"/>
    </source>
</evidence>
<dbReference type="GO" id="GO:0016020">
    <property type="term" value="C:membrane"/>
    <property type="evidence" value="ECO:0007669"/>
    <property type="project" value="InterPro"/>
</dbReference>
<dbReference type="EMBL" id="JACYFT010000002">
    <property type="protein sequence ID" value="MBD8050885.1"/>
    <property type="molecule type" value="Genomic_DNA"/>
</dbReference>
<evidence type="ECO:0000256" key="1">
    <source>
        <dbReference type="SAM" id="Phobius"/>
    </source>
</evidence>
<dbReference type="PANTHER" id="PTHR22911:SF103">
    <property type="entry name" value="BLR2811 PROTEIN"/>
    <property type="match status" value="1"/>
</dbReference>